<evidence type="ECO:0000313" key="3">
    <source>
        <dbReference type="Proteomes" id="UP000241201"/>
    </source>
</evidence>
<dbReference type="Gene3D" id="3.30.420.10">
    <property type="entry name" value="Ribonuclease H-like superfamily/Ribonuclease H"/>
    <property type="match status" value="1"/>
</dbReference>
<dbReference type="GO" id="GO:0015074">
    <property type="term" value="P:DNA integration"/>
    <property type="evidence" value="ECO:0007669"/>
    <property type="project" value="InterPro"/>
</dbReference>
<dbReference type="EMBL" id="PYLP01000004">
    <property type="protein sequence ID" value="PST41025.1"/>
    <property type="molecule type" value="Genomic_DNA"/>
</dbReference>
<protein>
    <recommendedName>
        <fullName evidence="1">Integrase catalytic domain-containing protein</fullName>
    </recommendedName>
</protein>
<comment type="caution">
    <text evidence="2">The sequence shown here is derived from an EMBL/GenBank/DDBJ whole genome shotgun (WGS) entry which is preliminary data.</text>
</comment>
<dbReference type="InterPro" id="IPR036397">
    <property type="entry name" value="RNaseH_sf"/>
</dbReference>
<evidence type="ECO:0000313" key="2">
    <source>
        <dbReference type="EMBL" id="PST41025.1"/>
    </source>
</evidence>
<dbReference type="AlphaFoldDB" id="A0A2T3G0E6"/>
<sequence length="486" mass="57010">MMKSKPQSPMFSAFLYYIIPFSYSQFSRSHLLRPSDFVTIKFSENVTMIFLFYPSPLSCHMKEVFILDRKEVADLLSKKLNGDLKISYDHLAVLTNYSKRQLIRLSKSLNEKGIDSTLKHGNKGLAAHNRASNDEIDFIVNFKKLYPNITIAQFRDIYLEDIIFNPSRKEDLSKYNLKPRSISFFQRLYKEYKWTSPVKHRSHKRDSPLHLLREKSPRAGMLVQIDGTPFDWFGNGQRFTFHMAVDDATNDIFAGWFTKNECMYGYCKMMELLIKKKGIPLAIYSDKHTIFKSPEGNITSFGVMMDKLGIEMIFANTSQAKGLIERYNGTAQRRLPNDIIRFKIKDYDQLNIWFNDFYIKYLNEKFAHLPIDPVYEFVELTENYDLNLVFTVSNTRKIVEGNMFSYNGYYYVPYDKNGEVVKIRTSTEVTILYFVLENKIRMKYIGIIYDCTLIGTKHKNKQVLINDHKDLNNLIQEMDKKTKGSH</sequence>
<feature type="domain" description="Integrase catalytic" evidence="1">
    <location>
        <begin position="213"/>
        <end position="381"/>
    </location>
</feature>
<dbReference type="SUPFAM" id="SSF53098">
    <property type="entry name" value="Ribonuclease H-like"/>
    <property type="match status" value="1"/>
</dbReference>
<dbReference type="Proteomes" id="UP000241201">
    <property type="component" value="Unassembled WGS sequence"/>
</dbReference>
<dbReference type="GO" id="GO:0003676">
    <property type="term" value="F:nucleic acid binding"/>
    <property type="evidence" value="ECO:0007669"/>
    <property type="project" value="InterPro"/>
</dbReference>
<gene>
    <name evidence="2" type="ORF">C7U55_05110</name>
</gene>
<keyword evidence="3" id="KW-1185">Reference proteome</keyword>
<evidence type="ECO:0000259" key="1">
    <source>
        <dbReference type="PROSITE" id="PS50994"/>
    </source>
</evidence>
<dbReference type="PANTHER" id="PTHR35004:SF7">
    <property type="entry name" value="INTEGRASE PROTEIN"/>
    <property type="match status" value="1"/>
</dbReference>
<organism evidence="2 3">
    <name type="scientific">Faecalibacillus faecis</name>
    <dbReference type="NCBI Taxonomy" id="1982628"/>
    <lineage>
        <taxon>Bacteria</taxon>
        <taxon>Bacillati</taxon>
        <taxon>Bacillota</taxon>
        <taxon>Erysipelotrichia</taxon>
        <taxon>Erysipelotrichales</taxon>
        <taxon>Coprobacillaceae</taxon>
        <taxon>Faecalibacillus</taxon>
    </lineage>
</organism>
<reference evidence="3" key="1">
    <citation type="submission" date="2018-03" db="EMBL/GenBank/DDBJ databases">
        <title>Lachnoclostridium SNUG30370 gen.nov., sp.nov., isolated from human faeces.</title>
        <authorList>
            <person name="Seo B."/>
            <person name="Jeon K."/>
            <person name="Ko G."/>
        </authorList>
    </citation>
    <scope>NUCLEOTIDE SEQUENCE [LARGE SCALE GENOMIC DNA]</scope>
    <source>
        <strain evidence="3">SNUG30370</strain>
    </source>
</reference>
<dbReference type="InterPro" id="IPR001584">
    <property type="entry name" value="Integrase_cat-core"/>
</dbReference>
<proteinExistence type="predicted"/>
<name>A0A2T3G0E6_9FIRM</name>
<dbReference type="PANTHER" id="PTHR35004">
    <property type="entry name" value="TRANSPOSASE RV3428C-RELATED"/>
    <property type="match status" value="1"/>
</dbReference>
<dbReference type="PROSITE" id="PS50994">
    <property type="entry name" value="INTEGRASE"/>
    <property type="match status" value="1"/>
</dbReference>
<accession>A0A2T3G0E6</accession>
<dbReference type="InterPro" id="IPR012337">
    <property type="entry name" value="RNaseH-like_sf"/>
</dbReference>